<reference evidence="1 2" key="1">
    <citation type="journal article" date="2008" name="Science">
        <title>The Physcomitrella genome reveals evolutionary insights into the conquest of land by plants.</title>
        <authorList>
            <person name="Rensing S."/>
            <person name="Lang D."/>
            <person name="Zimmer A."/>
            <person name="Terry A."/>
            <person name="Salamov A."/>
            <person name="Shapiro H."/>
            <person name="Nishiyama T."/>
            <person name="Perroud P.-F."/>
            <person name="Lindquist E."/>
            <person name="Kamisugi Y."/>
            <person name="Tanahashi T."/>
            <person name="Sakakibara K."/>
            <person name="Fujita T."/>
            <person name="Oishi K."/>
            <person name="Shin-I T."/>
            <person name="Kuroki Y."/>
            <person name="Toyoda A."/>
            <person name="Suzuki Y."/>
            <person name="Hashimoto A."/>
            <person name="Yamaguchi K."/>
            <person name="Sugano A."/>
            <person name="Kohara Y."/>
            <person name="Fujiyama A."/>
            <person name="Anterola A."/>
            <person name="Aoki S."/>
            <person name="Ashton N."/>
            <person name="Barbazuk W.B."/>
            <person name="Barker E."/>
            <person name="Bennetzen J."/>
            <person name="Bezanilla M."/>
            <person name="Blankenship R."/>
            <person name="Cho S.H."/>
            <person name="Dutcher S."/>
            <person name="Estelle M."/>
            <person name="Fawcett J.A."/>
            <person name="Gundlach H."/>
            <person name="Hanada K."/>
            <person name="Heyl A."/>
            <person name="Hicks K.A."/>
            <person name="Hugh J."/>
            <person name="Lohr M."/>
            <person name="Mayer K."/>
            <person name="Melkozernov A."/>
            <person name="Murata T."/>
            <person name="Nelson D."/>
            <person name="Pils B."/>
            <person name="Prigge M."/>
            <person name="Reiss B."/>
            <person name="Renner T."/>
            <person name="Rombauts S."/>
            <person name="Rushton P."/>
            <person name="Sanderfoot A."/>
            <person name="Schween G."/>
            <person name="Shiu S.-H."/>
            <person name="Stueber K."/>
            <person name="Theodoulou F.L."/>
            <person name="Tu H."/>
            <person name="Van de Peer Y."/>
            <person name="Verrier P.J."/>
            <person name="Waters E."/>
            <person name="Wood A."/>
            <person name="Yang L."/>
            <person name="Cove D."/>
            <person name="Cuming A."/>
            <person name="Hasebe M."/>
            <person name="Lucas S."/>
            <person name="Mishler D.B."/>
            <person name="Reski R."/>
            <person name="Grigoriev I."/>
            <person name="Quatrano R.S."/>
            <person name="Boore J.L."/>
        </authorList>
    </citation>
    <scope>NUCLEOTIDE SEQUENCE [LARGE SCALE GENOMIC DNA]</scope>
    <source>
        <strain evidence="1 2">cv. Gransden 2004</strain>
    </source>
</reference>
<accession>A0A7I4E1P0</accession>
<keyword evidence="2" id="KW-1185">Reference proteome</keyword>
<dbReference type="Proteomes" id="UP000006727">
    <property type="component" value="Chromosome 4"/>
</dbReference>
<protein>
    <submittedName>
        <fullName evidence="1">Uncharacterized protein</fullName>
    </submittedName>
</protein>
<dbReference type="AlphaFoldDB" id="A0A7I4E1P0"/>
<proteinExistence type="predicted"/>
<dbReference type="EMBL" id="ABEU02000004">
    <property type="status" value="NOT_ANNOTATED_CDS"/>
    <property type="molecule type" value="Genomic_DNA"/>
</dbReference>
<name>A0A7I4E1P0_PHYPA</name>
<evidence type="ECO:0000313" key="2">
    <source>
        <dbReference type="Proteomes" id="UP000006727"/>
    </source>
</evidence>
<reference evidence="1" key="3">
    <citation type="submission" date="2020-12" db="UniProtKB">
        <authorList>
            <consortium name="EnsemblPlants"/>
        </authorList>
    </citation>
    <scope>IDENTIFICATION</scope>
</reference>
<dbReference type="EnsemblPlants" id="Pp3c4_8710V3.1">
    <property type="protein sequence ID" value="Pp3c4_8710V3.1"/>
    <property type="gene ID" value="Pp3c4_8710"/>
</dbReference>
<reference evidence="1 2" key="2">
    <citation type="journal article" date="2018" name="Plant J.">
        <title>The Physcomitrella patens chromosome-scale assembly reveals moss genome structure and evolution.</title>
        <authorList>
            <person name="Lang D."/>
            <person name="Ullrich K.K."/>
            <person name="Murat F."/>
            <person name="Fuchs J."/>
            <person name="Jenkins J."/>
            <person name="Haas F.B."/>
            <person name="Piednoel M."/>
            <person name="Gundlach H."/>
            <person name="Van Bel M."/>
            <person name="Meyberg R."/>
            <person name="Vives C."/>
            <person name="Morata J."/>
            <person name="Symeonidi A."/>
            <person name="Hiss M."/>
            <person name="Muchero W."/>
            <person name="Kamisugi Y."/>
            <person name="Saleh O."/>
            <person name="Blanc G."/>
            <person name="Decker E.L."/>
            <person name="van Gessel N."/>
            <person name="Grimwood J."/>
            <person name="Hayes R.D."/>
            <person name="Graham S.W."/>
            <person name="Gunter L.E."/>
            <person name="McDaniel S.F."/>
            <person name="Hoernstein S.N.W."/>
            <person name="Larsson A."/>
            <person name="Li F.W."/>
            <person name="Perroud P.F."/>
            <person name="Phillips J."/>
            <person name="Ranjan P."/>
            <person name="Rokshar D.S."/>
            <person name="Rothfels C.J."/>
            <person name="Schneider L."/>
            <person name="Shu S."/>
            <person name="Stevenson D.W."/>
            <person name="Thummler F."/>
            <person name="Tillich M."/>
            <person name="Villarreal Aguilar J.C."/>
            <person name="Widiez T."/>
            <person name="Wong G.K."/>
            <person name="Wymore A."/>
            <person name="Zhang Y."/>
            <person name="Zimmer A.D."/>
            <person name="Quatrano R.S."/>
            <person name="Mayer K.F.X."/>
            <person name="Goodstein D."/>
            <person name="Casacuberta J.M."/>
            <person name="Vandepoele K."/>
            <person name="Reski R."/>
            <person name="Cuming A.C."/>
            <person name="Tuskan G.A."/>
            <person name="Maumus F."/>
            <person name="Salse J."/>
            <person name="Schmutz J."/>
            <person name="Rensing S.A."/>
        </authorList>
    </citation>
    <scope>NUCLEOTIDE SEQUENCE [LARGE SCALE GENOMIC DNA]</scope>
    <source>
        <strain evidence="1 2">cv. Gransden 2004</strain>
    </source>
</reference>
<evidence type="ECO:0000313" key="1">
    <source>
        <dbReference type="EnsemblPlants" id="Pp3c4_8710V3.1"/>
    </source>
</evidence>
<dbReference type="InParanoid" id="A0A7I4E1P0"/>
<organism evidence="1 2">
    <name type="scientific">Physcomitrium patens</name>
    <name type="common">Spreading-leaved earth moss</name>
    <name type="synonym">Physcomitrella patens</name>
    <dbReference type="NCBI Taxonomy" id="3218"/>
    <lineage>
        <taxon>Eukaryota</taxon>
        <taxon>Viridiplantae</taxon>
        <taxon>Streptophyta</taxon>
        <taxon>Embryophyta</taxon>
        <taxon>Bryophyta</taxon>
        <taxon>Bryophytina</taxon>
        <taxon>Bryopsida</taxon>
        <taxon>Funariidae</taxon>
        <taxon>Funariales</taxon>
        <taxon>Funariaceae</taxon>
        <taxon>Physcomitrium</taxon>
    </lineage>
</organism>
<sequence length="67" mass="7379">MASGDLIVGSHCPVGDERWGSGIGQSLWRISGRGGRRGGVHYSGELWNKTNWRLPGDRVWLLSEEEG</sequence>
<dbReference type="Gramene" id="Pp3c4_8710V3.1">
    <property type="protein sequence ID" value="Pp3c4_8710V3.1"/>
    <property type="gene ID" value="Pp3c4_8710"/>
</dbReference>